<feature type="compositionally biased region" description="Polar residues" evidence="1">
    <location>
        <begin position="15"/>
        <end position="25"/>
    </location>
</feature>
<protein>
    <submittedName>
        <fullName evidence="2">Uncharacterized protein</fullName>
    </submittedName>
</protein>
<dbReference type="AlphaFoldDB" id="J3LJ47"/>
<evidence type="ECO:0000313" key="3">
    <source>
        <dbReference type="Proteomes" id="UP000006038"/>
    </source>
</evidence>
<proteinExistence type="predicted"/>
<keyword evidence="3" id="KW-1185">Reference proteome</keyword>
<sequence length="168" mass="18530">MGLSFRPSHSEHEMNSASPRNNQRPPTAHHSPLRIALPPPAASRTFQKFRALPAPAPPPLQLRGGHPASSPADAAGLGHRKPSQPTNSLNSKMFKIRFSRIADILVCILTSQQPFLLEIMSYHRHGDAICIYIYLAEISVDKARNITEHTHCLQLGNSRRLGTFATDS</sequence>
<evidence type="ECO:0000256" key="1">
    <source>
        <dbReference type="SAM" id="MobiDB-lite"/>
    </source>
</evidence>
<evidence type="ECO:0000313" key="2">
    <source>
        <dbReference type="EnsemblPlants" id="OB03G10730.1"/>
    </source>
</evidence>
<dbReference type="EnsemblPlants" id="OB03G10730.1">
    <property type="protein sequence ID" value="OB03G10730.1"/>
    <property type="gene ID" value="OB03G10730"/>
</dbReference>
<name>J3LJ47_ORYBR</name>
<feature type="region of interest" description="Disordered" evidence="1">
    <location>
        <begin position="53"/>
        <end position="89"/>
    </location>
</feature>
<dbReference type="Proteomes" id="UP000006038">
    <property type="component" value="Chromosome 3"/>
</dbReference>
<dbReference type="HOGENOM" id="CLU_1589004_0_0_1"/>
<accession>J3LJ47</accession>
<feature type="region of interest" description="Disordered" evidence="1">
    <location>
        <begin position="1"/>
        <end position="38"/>
    </location>
</feature>
<dbReference type="Gramene" id="OB03G10730.1">
    <property type="protein sequence ID" value="OB03G10730.1"/>
    <property type="gene ID" value="OB03G10730"/>
</dbReference>
<organism evidence="2">
    <name type="scientific">Oryza brachyantha</name>
    <name type="common">malo sina</name>
    <dbReference type="NCBI Taxonomy" id="4533"/>
    <lineage>
        <taxon>Eukaryota</taxon>
        <taxon>Viridiplantae</taxon>
        <taxon>Streptophyta</taxon>
        <taxon>Embryophyta</taxon>
        <taxon>Tracheophyta</taxon>
        <taxon>Spermatophyta</taxon>
        <taxon>Magnoliopsida</taxon>
        <taxon>Liliopsida</taxon>
        <taxon>Poales</taxon>
        <taxon>Poaceae</taxon>
        <taxon>BOP clade</taxon>
        <taxon>Oryzoideae</taxon>
        <taxon>Oryzeae</taxon>
        <taxon>Oryzinae</taxon>
        <taxon>Oryza</taxon>
    </lineage>
</organism>
<reference evidence="2" key="1">
    <citation type="journal article" date="2013" name="Nat. Commun.">
        <title>Whole-genome sequencing of Oryza brachyantha reveals mechanisms underlying Oryza genome evolution.</title>
        <authorList>
            <person name="Chen J."/>
            <person name="Huang Q."/>
            <person name="Gao D."/>
            <person name="Wang J."/>
            <person name="Lang Y."/>
            <person name="Liu T."/>
            <person name="Li B."/>
            <person name="Bai Z."/>
            <person name="Luis Goicoechea J."/>
            <person name="Liang C."/>
            <person name="Chen C."/>
            <person name="Zhang W."/>
            <person name="Sun S."/>
            <person name="Liao Y."/>
            <person name="Zhang X."/>
            <person name="Yang L."/>
            <person name="Song C."/>
            <person name="Wang M."/>
            <person name="Shi J."/>
            <person name="Liu G."/>
            <person name="Liu J."/>
            <person name="Zhou H."/>
            <person name="Zhou W."/>
            <person name="Yu Q."/>
            <person name="An N."/>
            <person name="Chen Y."/>
            <person name="Cai Q."/>
            <person name="Wang B."/>
            <person name="Liu B."/>
            <person name="Min J."/>
            <person name="Huang Y."/>
            <person name="Wu H."/>
            <person name="Li Z."/>
            <person name="Zhang Y."/>
            <person name="Yin Y."/>
            <person name="Song W."/>
            <person name="Jiang J."/>
            <person name="Jackson S.A."/>
            <person name="Wing R.A."/>
            <person name="Wang J."/>
            <person name="Chen M."/>
        </authorList>
    </citation>
    <scope>NUCLEOTIDE SEQUENCE [LARGE SCALE GENOMIC DNA]</scope>
    <source>
        <strain evidence="2">cv. IRGC 101232</strain>
    </source>
</reference>
<reference evidence="2" key="2">
    <citation type="submission" date="2013-04" db="UniProtKB">
        <authorList>
            <consortium name="EnsemblPlants"/>
        </authorList>
    </citation>
    <scope>IDENTIFICATION</scope>
</reference>